<feature type="compositionally biased region" description="Polar residues" evidence="1">
    <location>
        <begin position="62"/>
        <end position="73"/>
    </location>
</feature>
<evidence type="ECO:0000313" key="2">
    <source>
        <dbReference type="EMBL" id="GIY98114.1"/>
    </source>
</evidence>
<dbReference type="AlphaFoldDB" id="A0AAV4XVX2"/>
<organism evidence="2 3">
    <name type="scientific">Caerostris extrusa</name>
    <name type="common">Bark spider</name>
    <name type="synonym">Caerostris bankana</name>
    <dbReference type="NCBI Taxonomy" id="172846"/>
    <lineage>
        <taxon>Eukaryota</taxon>
        <taxon>Metazoa</taxon>
        <taxon>Ecdysozoa</taxon>
        <taxon>Arthropoda</taxon>
        <taxon>Chelicerata</taxon>
        <taxon>Arachnida</taxon>
        <taxon>Araneae</taxon>
        <taxon>Araneomorphae</taxon>
        <taxon>Entelegynae</taxon>
        <taxon>Araneoidea</taxon>
        <taxon>Araneidae</taxon>
        <taxon>Caerostris</taxon>
    </lineage>
</organism>
<gene>
    <name evidence="2" type="ORF">CEXT_104841</name>
</gene>
<reference evidence="2 3" key="1">
    <citation type="submission" date="2021-06" db="EMBL/GenBank/DDBJ databases">
        <title>Caerostris extrusa draft genome.</title>
        <authorList>
            <person name="Kono N."/>
            <person name="Arakawa K."/>
        </authorList>
    </citation>
    <scope>NUCLEOTIDE SEQUENCE [LARGE SCALE GENOMIC DNA]</scope>
</reference>
<keyword evidence="3" id="KW-1185">Reference proteome</keyword>
<sequence length="73" mass="8195">MEILSVSSVSNSFLYQKKKQPAFIKRAPKLMDEPNPTSAMNGYRNKNHSFGHVTRSPDGNDDANQMDGTTHQQ</sequence>
<dbReference type="Proteomes" id="UP001054945">
    <property type="component" value="Unassembled WGS sequence"/>
</dbReference>
<dbReference type="EMBL" id="BPLR01018260">
    <property type="protein sequence ID" value="GIY98114.1"/>
    <property type="molecule type" value="Genomic_DNA"/>
</dbReference>
<accession>A0AAV4XVX2</accession>
<name>A0AAV4XVX2_CAEEX</name>
<feature type="region of interest" description="Disordered" evidence="1">
    <location>
        <begin position="26"/>
        <end position="73"/>
    </location>
</feature>
<evidence type="ECO:0000313" key="3">
    <source>
        <dbReference type="Proteomes" id="UP001054945"/>
    </source>
</evidence>
<evidence type="ECO:0000256" key="1">
    <source>
        <dbReference type="SAM" id="MobiDB-lite"/>
    </source>
</evidence>
<protein>
    <submittedName>
        <fullName evidence="2">Uncharacterized protein</fullName>
    </submittedName>
</protein>
<comment type="caution">
    <text evidence="2">The sequence shown here is derived from an EMBL/GenBank/DDBJ whole genome shotgun (WGS) entry which is preliminary data.</text>
</comment>
<proteinExistence type="predicted"/>